<dbReference type="PANTHER" id="PTHR43854">
    <property type="entry name" value="INDOLEPYRUVATE OXIDOREDUCTASE SUBUNIT IORB"/>
    <property type="match status" value="1"/>
</dbReference>
<evidence type="ECO:0000313" key="4">
    <source>
        <dbReference type="Proteomes" id="UP000257123"/>
    </source>
</evidence>
<dbReference type="Gene3D" id="3.40.920.10">
    <property type="entry name" value="Pyruvate-ferredoxin oxidoreductase, PFOR, domain III"/>
    <property type="match status" value="1"/>
</dbReference>
<organism evidence="3 4">
    <name type="scientific">Pyrobaculum aerophilum</name>
    <dbReference type="NCBI Taxonomy" id="13773"/>
    <lineage>
        <taxon>Archaea</taxon>
        <taxon>Thermoproteota</taxon>
        <taxon>Thermoprotei</taxon>
        <taxon>Thermoproteales</taxon>
        <taxon>Thermoproteaceae</taxon>
        <taxon>Pyrobaculum</taxon>
    </lineage>
</organism>
<dbReference type="EMBL" id="NMUE01000066">
    <property type="protein sequence ID" value="RFA93270.1"/>
    <property type="molecule type" value="Genomic_DNA"/>
</dbReference>
<dbReference type="InterPro" id="IPR052198">
    <property type="entry name" value="IorB_Oxidoreductase"/>
</dbReference>
<proteinExistence type="predicted"/>
<evidence type="ECO:0000313" key="3">
    <source>
        <dbReference type="EMBL" id="RFA93270.1"/>
    </source>
</evidence>
<dbReference type="SUPFAM" id="SSF53323">
    <property type="entry name" value="Pyruvate-ferredoxin oxidoreductase, PFOR, domain III"/>
    <property type="match status" value="1"/>
</dbReference>
<name>A0A371QUR9_9CREN</name>
<dbReference type="Pfam" id="PF01558">
    <property type="entry name" value="POR"/>
    <property type="match status" value="1"/>
</dbReference>
<dbReference type="InterPro" id="IPR002869">
    <property type="entry name" value="Pyrv_flavodox_OxRed_cen"/>
</dbReference>
<keyword evidence="3" id="KW-0670">Pyruvate</keyword>
<dbReference type="PANTHER" id="PTHR43854:SF1">
    <property type="entry name" value="INDOLEPYRUVATE OXIDOREDUCTASE SUBUNIT IORB"/>
    <property type="match status" value="1"/>
</dbReference>
<dbReference type="Proteomes" id="UP000257123">
    <property type="component" value="Unassembled WGS sequence"/>
</dbReference>
<dbReference type="GO" id="GO:0016903">
    <property type="term" value="F:oxidoreductase activity, acting on the aldehyde or oxo group of donors"/>
    <property type="evidence" value="ECO:0007669"/>
    <property type="project" value="InterPro"/>
</dbReference>
<evidence type="ECO:0000256" key="1">
    <source>
        <dbReference type="ARBA" id="ARBA00023002"/>
    </source>
</evidence>
<dbReference type="AlphaFoldDB" id="A0A371QUR9"/>
<comment type="caution">
    <text evidence="3">The sequence shown here is derived from an EMBL/GenBank/DDBJ whole genome shotgun (WGS) entry which is preliminary data.</text>
</comment>
<protein>
    <submittedName>
        <fullName evidence="3">Indolepyruvate oxidoreductase</fullName>
    </submittedName>
</protein>
<reference evidence="3 4" key="1">
    <citation type="submission" date="2017-07" db="EMBL/GenBank/DDBJ databases">
        <title>Draft genome sequence of aerobic hyperthermophilic archaea, Pyrobaculum aerophilum YKB31 and YKB32.</title>
        <authorList>
            <person name="Mochizuki T."/>
            <person name="Berliner A.J."/>
            <person name="Yoshida-Takashima Y."/>
            <person name="Takaki Y."/>
            <person name="Nunoura T."/>
            <person name="Takai K."/>
        </authorList>
    </citation>
    <scope>NUCLEOTIDE SEQUENCE [LARGE SCALE GENOMIC DNA]</scope>
    <source>
        <strain evidence="3 4">YKB31</strain>
    </source>
</reference>
<dbReference type="InterPro" id="IPR019752">
    <property type="entry name" value="Pyrv/ketoisovalerate_OxRed_cat"/>
</dbReference>
<dbReference type="RefSeq" id="WP_116422036.1">
    <property type="nucleotide sequence ID" value="NZ_NMUE01000066.1"/>
</dbReference>
<keyword evidence="1" id="KW-0560">Oxidoreductase</keyword>
<evidence type="ECO:0000259" key="2">
    <source>
        <dbReference type="Pfam" id="PF01558"/>
    </source>
</evidence>
<gene>
    <name evidence="3" type="ORF">CGL51_13200</name>
</gene>
<feature type="domain" description="Pyruvate/ketoisovalerate oxidoreductase catalytic" evidence="2">
    <location>
        <begin position="11"/>
        <end position="170"/>
    </location>
</feature>
<accession>A0A371QUR9</accession>
<sequence>MATSLVIVGVGGQGVLTLAKWIGEAALAEGYDVRIAEVHGMSQRGGSVEVHVRYGKDIYAPIVEEGGADYVIALEALEALRAYKYLKRGGELIVNRRVIQPPGNWVKEEEVFKAILTSGVKSYIVPCFDIAIELGSPLYENAVMLGFFSQLAGLPMPPSLDERNREAFRRGALVYNSLAPY</sequence>